<evidence type="ECO:0000259" key="22">
    <source>
        <dbReference type="PROSITE" id="PS51907"/>
    </source>
</evidence>
<evidence type="ECO:0000256" key="5">
    <source>
        <dbReference type="ARBA" id="ARBA00022692"/>
    </source>
</evidence>
<keyword evidence="4" id="KW-0808">Transferase</keyword>
<dbReference type="GO" id="GO:0009314">
    <property type="term" value="P:response to radiation"/>
    <property type="evidence" value="ECO:0007669"/>
    <property type="project" value="TreeGrafter"/>
</dbReference>
<reference evidence="23" key="2">
    <citation type="submission" date="2023-05" db="EMBL/GenBank/DDBJ databases">
        <authorList>
            <consortium name="Lawrence Berkeley National Laboratory"/>
            <person name="Steindorff A."/>
            <person name="Hensen N."/>
            <person name="Bonometti L."/>
            <person name="Westerberg I."/>
            <person name="Brannstrom I.O."/>
            <person name="Guillou S."/>
            <person name="Cros-Aarteil S."/>
            <person name="Calhoun S."/>
            <person name="Haridas S."/>
            <person name="Kuo A."/>
            <person name="Mondo S."/>
            <person name="Pangilinan J."/>
            <person name="Riley R."/>
            <person name="Labutti K."/>
            <person name="Andreopoulos B."/>
            <person name="Lipzen A."/>
            <person name="Chen C."/>
            <person name="Yanf M."/>
            <person name="Daum C."/>
            <person name="Ng V."/>
            <person name="Clum A."/>
            <person name="Ohm R."/>
            <person name="Martin F."/>
            <person name="Silar P."/>
            <person name="Natvig D."/>
            <person name="Lalanne C."/>
            <person name="Gautier V."/>
            <person name="Ament-Velasquez S.L."/>
            <person name="Kruys A."/>
            <person name="Hutchinson M.I."/>
            <person name="Powell A.J."/>
            <person name="Barry K."/>
            <person name="Miller A.N."/>
            <person name="Grigoriev I.V."/>
            <person name="Debuchy R."/>
            <person name="Gladieux P."/>
            <person name="Thoren M.H."/>
            <person name="Johannesson H."/>
        </authorList>
    </citation>
    <scope>NUCLEOTIDE SEQUENCE</scope>
    <source>
        <strain evidence="23">CBS 103.79</strain>
    </source>
</reference>
<evidence type="ECO:0000313" key="23">
    <source>
        <dbReference type="EMBL" id="KAK3905523.1"/>
    </source>
</evidence>
<accession>A0AAN6RWZ6</accession>
<evidence type="ECO:0000256" key="8">
    <source>
        <dbReference type="ARBA" id="ARBA00022771"/>
    </source>
</evidence>
<dbReference type="InterPro" id="IPR017961">
    <property type="entry name" value="DNA_pol_Y-fam_little_finger"/>
</dbReference>
<organism evidence="23 24">
    <name type="scientific">Staphylotrichum tortipilum</name>
    <dbReference type="NCBI Taxonomy" id="2831512"/>
    <lineage>
        <taxon>Eukaryota</taxon>
        <taxon>Fungi</taxon>
        <taxon>Dikarya</taxon>
        <taxon>Ascomycota</taxon>
        <taxon>Pezizomycotina</taxon>
        <taxon>Sordariomycetes</taxon>
        <taxon>Sordariomycetidae</taxon>
        <taxon>Sordariales</taxon>
        <taxon>Chaetomiaceae</taxon>
        <taxon>Staphylotrichum</taxon>
    </lineage>
</organism>
<evidence type="ECO:0000256" key="19">
    <source>
        <dbReference type="SAM" id="MobiDB-lite"/>
    </source>
</evidence>
<dbReference type="PROSITE" id="PS50216">
    <property type="entry name" value="DHHC"/>
    <property type="match status" value="1"/>
</dbReference>
<dbReference type="GO" id="GO:0003684">
    <property type="term" value="F:damaged DNA binding"/>
    <property type="evidence" value="ECO:0007669"/>
    <property type="project" value="InterPro"/>
</dbReference>
<feature type="domain" description="UBZ3-type" evidence="22">
    <location>
        <begin position="999"/>
        <end position="1034"/>
    </location>
</feature>
<feature type="transmembrane region" description="Helical" evidence="20">
    <location>
        <begin position="67"/>
        <end position="86"/>
    </location>
</feature>
<feature type="region of interest" description="Disordered" evidence="19">
    <location>
        <begin position="1036"/>
        <end position="1084"/>
    </location>
</feature>
<dbReference type="FunFam" id="1.10.150.20:FF:000014">
    <property type="entry name" value="Polymerase (DNA directed), eta"/>
    <property type="match status" value="1"/>
</dbReference>
<dbReference type="PROSITE" id="PS50173">
    <property type="entry name" value="UMUC"/>
    <property type="match status" value="1"/>
</dbReference>
<evidence type="ECO:0000256" key="14">
    <source>
        <dbReference type="ARBA" id="ARBA00023204"/>
    </source>
</evidence>
<dbReference type="GO" id="GO:0016020">
    <property type="term" value="C:membrane"/>
    <property type="evidence" value="ECO:0007669"/>
    <property type="project" value="UniProtKB-SubCell"/>
</dbReference>
<dbReference type="Gene3D" id="3.30.1490.100">
    <property type="entry name" value="DNA polymerase, Y-family, little finger domain"/>
    <property type="match status" value="1"/>
</dbReference>
<gene>
    <name evidence="23" type="ORF">C8A05DRAFT_41529</name>
</gene>
<protein>
    <recommendedName>
        <fullName evidence="17">DNA polymerase eta</fullName>
    </recommendedName>
</protein>
<evidence type="ECO:0000256" key="9">
    <source>
        <dbReference type="ARBA" id="ARBA00022833"/>
    </source>
</evidence>
<dbReference type="GO" id="GO:0035861">
    <property type="term" value="C:site of double-strand break"/>
    <property type="evidence" value="ECO:0007669"/>
    <property type="project" value="TreeGrafter"/>
</dbReference>
<dbReference type="GO" id="GO:0005634">
    <property type="term" value="C:nucleus"/>
    <property type="evidence" value="ECO:0007669"/>
    <property type="project" value="UniProtKB-SubCell"/>
</dbReference>
<dbReference type="InterPro" id="IPR043128">
    <property type="entry name" value="Rev_trsase/Diguanyl_cyclase"/>
</dbReference>
<feature type="compositionally biased region" description="Low complexity" evidence="19">
    <location>
        <begin position="1040"/>
        <end position="1053"/>
    </location>
</feature>
<dbReference type="InterPro" id="IPR001594">
    <property type="entry name" value="Palmitoyltrfase_DHHC"/>
</dbReference>
<keyword evidence="6" id="KW-0479">Metal-binding</keyword>
<keyword evidence="8" id="KW-0863">Zinc-finger</keyword>
<keyword evidence="5 20" id="KW-0812">Transmembrane</keyword>
<evidence type="ECO:0000256" key="2">
    <source>
        <dbReference type="ARBA" id="ARBA00004141"/>
    </source>
</evidence>
<dbReference type="PANTHER" id="PTHR45873">
    <property type="entry name" value="DNA POLYMERASE ETA"/>
    <property type="match status" value="1"/>
</dbReference>
<keyword evidence="15" id="KW-0539">Nucleus</keyword>
<dbReference type="GO" id="GO:0070987">
    <property type="term" value="P:error-free translesion synthesis"/>
    <property type="evidence" value="ECO:0007669"/>
    <property type="project" value="UniProtKB-ARBA"/>
</dbReference>
<evidence type="ECO:0000256" key="10">
    <source>
        <dbReference type="ARBA" id="ARBA00022989"/>
    </source>
</evidence>
<evidence type="ECO:0000256" key="13">
    <source>
        <dbReference type="ARBA" id="ARBA00023139"/>
    </source>
</evidence>
<keyword evidence="24" id="KW-1185">Reference proteome</keyword>
<feature type="region of interest" description="Disordered" evidence="19">
    <location>
        <begin position="100"/>
        <end position="141"/>
    </location>
</feature>
<dbReference type="GO" id="GO:0019706">
    <property type="term" value="F:protein-cysteine S-palmitoyltransferase activity"/>
    <property type="evidence" value="ECO:0007669"/>
    <property type="project" value="UniProtKB-EC"/>
</dbReference>
<dbReference type="Pfam" id="PF01529">
    <property type="entry name" value="DHHC"/>
    <property type="match status" value="1"/>
</dbReference>
<feature type="compositionally biased region" description="Gly residues" evidence="19">
    <location>
        <begin position="957"/>
        <end position="968"/>
    </location>
</feature>
<dbReference type="GO" id="GO:0008270">
    <property type="term" value="F:zinc ion binding"/>
    <property type="evidence" value="ECO:0007669"/>
    <property type="project" value="UniProtKB-KW"/>
</dbReference>
<dbReference type="InterPro" id="IPR013087">
    <property type="entry name" value="Znf_C2H2_type"/>
</dbReference>
<name>A0AAN6RWZ6_9PEZI</name>
<evidence type="ECO:0000256" key="18">
    <source>
        <dbReference type="ARBA" id="ARBA00048048"/>
    </source>
</evidence>
<dbReference type="InterPro" id="IPR001126">
    <property type="entry name" value="UmuC"/>
</dbReference>
<feature type="compositionally biased region" description="Basic and acidic residues" evidence="19">
    <location>
        <begin position="924"/>
        <end position="934"/>
    </location>
</feature>
<dbReference type="InterPro" id="IPR041298">
    <property type="entry name" value="UBZ3"/>
</dbReference>
<feature type="transmembrane region" description="Helical" evidence="20">
    <location>
        <begin position="28"/>
        <end position="46"/>
    </location>
</feature>
<evidence type="ECO:0000313" key="24">
    <source>
        <dbReference type="Proteomes" id="UP001303889"/>
    </source>
</evidence>
<feature type="region of interest" description="Disordered" evidence="19">
    <location>
        <begin position="906"/>
        <end position="1000"/>
    </location>
</feature>
<dbReference type="InterPro" id="IPR052230">
    <property type="entry name" value="DNA_polymerase_eta"/>
</dbReference>
<dbReference type="EMBL" id="MU855355">
    <property type="protein sequence ID" value="KAK3905523.1"/>
    <property type="molecule type" value="Genomic_DNA"/>
</dbReference>
<dbReference type="Pfam" id="PF00817">
    <property type="entry name" value="IMS"/>
    <property type="match status" value="1"/>
</dbReference>
<keyword evidence="7" id="KW-0227">DNA damage</keyword>
<keyword evidence="16" id="KW-0449">Lipoprotein</keyword>
<feature type="domain" description="UmuC" evidence="21">
    <location>
        <begin position="455"/>
        <end position="717"/>
    </location>
</feature>
<dbReference type="Gene3D" id="1.10.150.20">
    <property type="entry name" value="5' to 3' exonuclease, C-terminal subdomain"/>
    <property type="match status" value="1"/>
</dbReference>
<comment type="subcellular location">
    <subcellularLocation>
        <location evidence="2">Membrane</location>
        <topology evidence="2">Multi-pass membrane protein</topology>
    </subcellularLocation>
    <subcellularLocation>
        <location evidence="3">Mitochondrion</location>
    </subcellularLocation>
    <subcellularLocation>
        <location evidence="1">Nucleus</location>
    </subcellularLocation>
</comment>
<keyword evidence="11" id="KW-0496">Mitochondrion</keyword>
<evidence type="ECO:0000256" key="17">
    <source>
        <dbReference type="ARBA" id="ARBA00044975"/>
    </source>
</evidence>
<dbReference type="GO" id="GO:0003887">
    <property type="term" value="F:DNA-directed DNA polymerase activity"/>
    <property type="evidence" value="ECO:0007669"/>
    <property type="project" value="TreeGrafter"/>
</dbReference>
<sequence>MSVPPSRHFSAPRARNAMVAARRSETRWITRIIPFVLAGAVGYVTYAIVKRICLDFFITDQQRPATAIAFLVLYFVFFLLMITTYLRVFSVIQTNPGVTSLGPKATEQKTKANKRSRRERDLEAASRYEARPDDNPDSPGLEEFYTKDVFVCETDGRPRWCSTCCNWKMDRAHHCSEIERCVKKMDHYCPWVGGIVAETSFKFFVQFTFYAAIDCIIVFVASVMCVQSKSAAGDGIDGVAIGALAISALFGLFALTMAITSARYILINLTTVDYLKSKNVVHQLAIRVPRGTPPGPNYHVITYPLPTSPSGMSLSGMTVTDERFCSPRDRLATRTFAIVRTEMGENPWDLGYYGNWKSVMGDGPADWFLPVRGSPCARHEGSESFYEMGPLYGKLRKRFGLAPLRDGEGEEMEMMQQQQRERELEGAGSVKRSQFTYRNLNQMAAYITSCPLRVVTHIDLDCFYAQAEMVRLGVLEDQPLAVQQWEGLIAVNYPARAYGIGRMCTATEARKMCPNLVTQHVATWREGDDSWAYREDAADNIATDKVSLDPYRLESRRILAVIKEHLPSHLQKVEKAGIDEVFLDLSAHVHAVLLERFPELAGSPPDGDPSAQLPAPSVSALDWQADALVDLDDEHAEFDDPDWDDVAMLVASEIVRNVRAAIRDKLRYTCAAGISKNKLLSKLGSAHKKPNQQTVIRNRAVRHFLSGFKFTKFRNLGGKLGDHVSQTFKTEAVVDLLAVPVEQLKLKLGDETGVWVYNTLRGADTSEVNPRTQIKSMLSAKSFRPSITSVEQADRWLRIFVADIFARLVEEGVLENKRRPKTINLHHRHDGQTRSRQSPIPQGRTLNQEGLLGLAKSLLSQIDQEGHVWPCAHLSLSVGGFEDGISGNMGIGSFLVKGEEAQALNLGSRTRLEPEGSSGPSYSAEKRRRMDDGGIQRFFTKKSTTPPLGCSDAAVRGNGGGESLGAGGSQRVLGTVDNLTGPSFTSGEGPAAPTNDQETACGSRDCTLCGARLETPEAFQSHQDWHFAKDLQEQERGMMAFGAQPSAAAASPLPGGGRKPGPAATKRPGRPKKTERGQQKLNFG</sequence>
<dbReference type="Proteomes" id="UP001303889">
    <property type="component" value="Unassembled WGS sequence"/>
</dbReference>
<dbReference type="Pfam" id="PF18439">
    <property type="entry name" value="zf_UBZ"/>
    <property type="match status" value="1"/>
</dbReference>
<dbReference type="SUPFAM" id="SSF56672">
    <property type="entry name" value="DNA/RNA polymerases"/>
    <property type="match status" value="1"/>
</dbReference>
<comment type="caution">
    <text evidence="23">The sequence shown here is derived from an EMBL/GenBank/DDBJ whole genome shotgun (WGS) entry which is preliminary data.</text>
</comment>
<dbReference type="PANTHER" id="PTHR45873:SF1">
    <property type="entry name" value="DNA POLYMERASE ETA"/>
    <property type="match status" value="1"/>
</dbReference>
<evidence type="ECO:0000256" key="11">
    <source>
        <dbReference type="ARBA" id="ARBA00023128"/>
    </source>
</evidence>
<dbReference type="GO" id="GO:0005739">
    <property type="term" value="C:mitochondrion"/>
    <property type="evidence" value="ECO:0007669"/>
    <property type="project" value="UniProtKB-SubCell"/>
</dbReference>
<feature type="compositionally biased region" description="Polar residues" evidence="19">
    <location>
        <begin position="977"/>
        <end position="986"/>
    </location>
</feature>
<comment type="catalytic activity">
    <reaction evidence="18">
        <text>L-cysteinyl-[protein] + hexadecanoyl-CoA = S-hexadecanoyl-L-cysteinyl-[protein] + CoA</text>
        <dbReference type="Rhea" id="RHEA:36683"/>
        <dbReference type="Rhea" id="RHEA-COMP:10131"/>
        <dbReference type="Rhea" id="RHEA-COMP:11032"/>
        <dbReference type="ChEBI" id="CHEBI:29950"/>
        <dbReference type="ChEBI" id="CHEBI:57287"/>
        <dbReference type="ChEBI" id="CHEBI:57379"/>
        <dbReference type="ChEBI" id="CHEBI:74151"/>
        <dbReference type="EC" id="2.3.1.225"/>
    </reaction>
</comment>
<dbReference type="Gene3D" id="3.40.1170.60">
    <property type="match status" value="1"/>
</dbReference>
<proteinExistence type="predicted"/>
<evidence type="ECO:0000259" key="21">
    <source>
        <dbReference type="PROSITE" id="PS50173"/>
    </source>
</evidence>
<feature type="transmembrane region" description="Helical" evidence="20">
    <location>
        <begin position="207"/>
        <end position="226"/>
    </location>
</feature>
<dbReference type="GO" id="GO:0005657">
    <property type="term" value="C:replication fork"/>
    <property type="evidence" value="ECO:0007669"/>
    <property type="project" value="UniProtKB-ARBA"/>
</dbReference>
<dbReference type="Pfam" id="PF11799">
    <property type="entry name" value="IMS_C"/>
    <property type="match status" value="1"/>
</dbReference>
<keyword evidence="14" id="KW-0234">DNA repair</keyword>
<dbReference type="GO" id="GO:0007064">
    <property type="term" value="P:mitotic sister chromatid cohesion"/>
    <property type="evidence" value="ECO:0007669"/>
    <property type="project" value="UniProtKB-ARBA"/>
</dbReference>
<evidence type="ECO:0000256" key="16">
    <source>
        <dbReference type="ARBA" id="ARBA00023288"/>
    </source>
</evidence>
<dbReference type="GO" id="GO:0042276">
    <property type="term" value="P:error-prone translesion synthesis"/>
    <property type="evidence" value="ECO:0007669"/>
    <property type="project" value="TreeGrafter"/>
</dbReference>
<dbReference type="FunFam" id="3.30.1490.100:FF:000009">
    <property type="entry name" value="DNA polymerase eta subunit"/>
    <property type="match status" value="1"/>
</dbReference>
<dbReference type="GO" id="GO:0006281">
    <property type="term" value="P:DNA repair"/>
    <property type="evidence" value="ECO:0007669"/>
    <property type="project" value="UniProtKB-KW"/>
</dbReference>
<dbReference type="Gene3D" id="3.30.70.270">
    <property type="match status" value="1"/>
</dbReference>
<keyword evidence="13" id="KW-0564">Palmitate</keyword>
<evidence type="ECO:0000256" key="15">
    <source>
        <dbReference type="ARBA" id="ARBA00023242"/>
    </source>
</evidence>
<feature type="compositionally biased region" description="Basic and acidic residues" evidence="19">
    <location>
        <begin position="118"/>
        <end position="134"/>
    </location>
</feature>
<dbReference type="FunFam" id="3.40.1170.60:FF:000008">
    <property type="entry name" value="DNA polymerase eta subunit"/>
    <property type="match status" value="1"/>
</dbReference>
<keyword evidence="10 20" id="KW-1133">Transmembrane helix</keyword>
<dbReference type="InterPro" id="IPR036775">
    <property type="entry name" value="DNA_pol_Y-fam_lit_finger_sf"/>
</dbReference>
<evidence type="ECO:0000256" key="3">
    <source>
        <dbReference type="ARBA" id="ARBA00004173"/>
    </source>
</evidence>
<keyword evidence="9" id="KW-0862">Zinc</keyword>
<dbReference type="SUPFAM" id="SSF100879">
    <property type="entry name" value="Lesion bypass DNA polymerase (Y-family), little finger domain"/>
    <property type="match status" value="1"/>
</dbReference>
<evidence type="ECO:0000256" key="12">
    <source>
        <dbReference type="ARBA" id="ARBA00023136"/>
    </source>
</evidence>
<dbReference type="InterPro" id="IPR043502">
    <property type="entry name" value="DNA/RNA_pol_sf"/>
</dbReference>
<evidence type="ECO:0000256" key="7">
    <source>
        <dbReference type="ARBA" id="ARBA00022763"/>
    </source>
</evidence>
<dbReference type="Pfam" id="PF21704">
    <property type="entry name" value="POLH-Rev1_HhH"/>
    <property type="match status" value="1"/>
</dbReference>
<evidence type="ECO:0000256" key="4">
    <source>
        <dbReference type="ARBA" id="ARBA00022679"/>
    </source>
</evidence>
<dbReference type="AlphaFoldDB" id="A0AAN6RWZ6"/>
<keyword evidence="12 20" id="KW-0472">Membrane</keyword>
<dbReference type="PROSITE" id="PS51907">
    <property type="entry name" value="ZF_UBZ3"/>
    <property type="match status" value="1"/>
</dbReference>
<evidence type="ECO:0000256" key="20">
    <source>
        <dbReference type="SAM" id="Phobius"/>
    </source>
</evidence>
<evidence type="ECO:0000256" key="1">
    <source>
        <dbReference type="ARBA" id="ARBA00004123"/>
    </source>
</evidence>
<dbReference type="PROSITE" id="PS00028">
    <property type="entry name" value="ZINC_FINGER_C2H2_1"/>
    <property type="match status" value="1"/>
</dbReference>
<feature type="transmembrane region" description="Helical" evidence="20">
    <location>
        <begin position="238"/>
        <end position="259"/>
    </location>
</feature>
<evidence type="ECO:0000256" key="6">
    <source>
        <dbReference type="ARBA" id="ARBA00022723"/>
    </source>
</evidence>
<reference evidence="23" key="1">
    <citation type="journal article" date="2023" name="Mol. Phylogenet. Evol.">
        <title>Genome-scale phylogeny and comparative genomics of the fungal order Sordariales.</title>
        <authorList>
            <person name="Hensen N."/>
            <person name="Bonometti L."/>
            <person name="Westerberg I."/>
            <person name="Brannstrom I.O."/>
            <person name="Guillou S."/>
            <person name="Cros-Aarteil S."/>
            <person name="Calhoun S."/>
            <person name="Haridas S."/>
            <person name="Kuo A."/>
            <person name="Mondo S."/>
            <person name="Pangilinan J."/>
            <person name="Riley R."/>
            <person name="LaButti K."/>
            <person name="Andreopoulos B."/>
            <person name="Lipzen A."/>
            <person name="Chen C."/>
            <person name="Yan M."/>
            <person name="Daum C."/>
            <person name="Ng V."/>
            <person name="Clum A."/>
            <person name="Steindorff A."/>
            <person name="Ohm R.A."/>
            <person name="Martin F."/>
            <person name="Silar P."/>
            <person name="Natvig D.O."/>
            <person name="Lalanne C."/>
            <person name="Gautier V."/>
            <person name="Ament-Velasquez S.L."/>
            <person name="Kruys A."/>
            <person name="Hutchinson M.I."/>
            <person name="Powell A.J."/>
            <person name="Barry K."/>
            <person name="Miller A.N."/>
            <person name="Grigoriev I.V."/>
            <person name="Debuchy R."/>
            <person name="Gladieux P."/>
            <person name="Hiltunen Thoren M."/>
            <person name="Johannesson H."/>
        </authorList>
    </citation>
    <scope>NUCLEOTIDE SEQUENCE</scope>
    <source>
        <strain evidence="23">CBS 103.79</strain>
    </source>
</reference>